<dbReference type="EMBL" id="CAGI01000158">
    <property type="protein sequence ID" value="CCF50799.1"/>
    <property type="molecule type" value="Genomic_DNA"/>
</dbReference>
<proteinExistence type="predicted"/>
<accession>I2FV56</accession>
<organism evidence="1 2">
    <name type="scientific">Ustilago hordei</name>
    <name type="common">Barley covered smut fungus</name>
    <dbReference type="NCBI Taxonomy" id="120017"/>
    <lineage>
        <taxon>Eukaryota</taxon>
        <taxon>Fungi</taxon>
        <taxon>Dikarya</taxon>
        <taxon>Basidiomycota</taxon>
        <taxon>Ustilaginomycotina</taxon>
        <taxon>Ustilaginomycetes</taxon>
        <taxon>Ustilaginales</taxon>
        <taxon>Ustilaginaceae</taxon>
        <taxon>Ustilago</taxon>
    </lineage>
</organism>
<name>I2FV56_USTHO</name>
<evidence type="ECO:0000313" key="2">
    <source>
        <dbReference type="Proteomes" id="UP000006174"/>
    </source>
</evidence>
<gene>
    <name evidence="1" type="ORF">UHOR_14618</name>
</gene>
<protein>
    <submittedName>
        <fullName evidence="1">Uncharacterized protein</fullName>
    </submittedName>
</protein>
<keyword evidence="2" id="KW-1185">Reference proteome</keyword>
<reference evidence="1 2" key="1">
    <citation type="journal article" date="2012" name="Plant Cell">
        <title>Genome comparison of barley and maize smut fungi reveals targeted loss of RNA silencing components and species-specific presence of transposable elements.</title>
        <authorList>
            <person name="Laurie J.D."/>
            <person name="Ali S."/>
            <person name="Linning R."/>
            <person name="Mannhaupt G."/>
            <person name="Wong P."/>
            <person name="Gueldener U."/>
            <person name="Muensterkoetter M."/>
            <person name="Moore R."/>
            <person name="Kahmann R."/>
            <person name="Bakkeren G."/>
            <person name="Schirawski J."/>
        </authorList>
    </citation>
    <scope>NUCLEOTIDE SEQUENCE [LARGE SCALE GENOMIC DNA]</scope>
    <source>
        <strain evidence="2">Uh4875-4</strain>
    </source>
</reference>
<comment type="caution">
    <text evidence="1">The sequence shown here is derived from an EMBL/GenBank/DDBJ whole genome shotgun (WGS) entry which is preliminary data.</text>
</comment>
<dbReference type="Proteomes" id="UP000006174">
    <property type="component" value="Unassembled WGS sequence"/>
</dbReference>
<dbReference type="HOGENOM" id="CLU_2514328_0_0_1"/>
<sequence length="85" mass="9700">MTDEGAQVILDSASRQIHLANGMLLKMTKDHKQGLLEFRGDTWQENVMIMSTSLLEDVDEDFEQTESRAEISKQQLWHECLGHPG</sequence>
<evidence type="ECO:0000313" key="1">
    <source>
        <dbReference type="EMBL" id="CCF50799.1"/>
    </source>
</evidence>
<dbReference type="AlphaFoldDB" id="I2FV56"/>